<dbReference type="CDD" id="cd06267">
    <property type="entry name" value="PBP1_LacI_sugar_binding-like"/>
    <property type="match status" value="1"/>
</dbReference>
<evidence type="ECO:0000313" key="7">
    <source>
        <dbReference type="Proteomes" id="UP001212097"/>
    </source>
</evidence>
<evidence type="ECO:0000313" key="6">
    <source>
        <dbReference type="EMBL" id="WCC79965.1"/>
    </source>
</evidence>
<dbReference type="Pfam" id="PF00356">
    <property type="entry name" value="LacI"/>
    <property type="match status" value="1"/>
</dbReference>
<evidence type="ECO:0000256" key="3">
    <source>
        <dbReference type="ARBA" id="ARBA00023163"/>
    </source>
</evidence>
<dbReference type="InterPro" id="IPR028082">
    <property type="entry name" value="Peripla_BP_I"/>
</dbReference>
<dbReference type="Gene3D" id="1.10.260.40">
    <property type="entry name" value="lambda repressor-like DNA-binding domains"/>
    <property type="match status" value="1"/>
</dbReference>
<feature type="region of interest" description="Disordered" evidence="4">
    <location>
        <begin position="1"/>
        <end position="20"/>
    </location>
</feature>
<dbReference type="Gene3D" id="3.40.50.2300">
    <property type="match status" value="2"/>
</dbReference>
<dbReference type="Pfam" id="PF13377">
    <property type="entry name" value="Peripla_BP_3"/>
    <property type="match status" value="1"/>
</dbReference>
<sequence length="346" mass="37220">MYLGHETREPAVEAGERSTTPVTISDVARAAGVAPSTVSRAFSRPGRVSVKTSERIFHAARELGYRQDEVPRVSTSRTHHLVAACVADAMNPVFGATVKGIFAGARKRGYMVVLIDSNESSDIESETTKRSLATVDGFIFAGSRMSDAGLRHLAGMKPVITVNRKVPGVSSVTPAADEGLGDALAHLVADERFTVTYFAGPTASWQSGVRWRSLLDRARRNGRVTVHQLACPTPTIRGGIEVFDMWKAHPTSAVIAYNDLIAIGFMRRAMACGVKVPGDVAVIGFDDIPFSALVSPALSTIRVNQFQMGVVAVNRLLDTVERPSRHEHQAPSEDVVPVSFVARESG</sequence>
<dbReference type="InterPro" id="IPR010982">
    <property type="entry name" value="Lambda_DNA-bd_dom_sf"/>
</dbReference>
<dbReference type="CDD" id="cd01392">
    <property type="entry name" value="HTH_LacI"/>
    <property type="match status" value="1"/>
</dbReference>
<evidence type="ECO:0000256" key="4">
    <source>
        <dbReference type="SAM" id="MobiDB-lite"/>
    </source>
</evidence>
<keyword evidence="2 6" id="KW-0238">DNA-binding</keyword>
<evidence type="ECO:0000256" key="1">
    <source>
        <dbReference type="ARBA" id="ARBA00023015"/>
    </source>
</evidence>
<keyword evidence="3" id="KW-0804">Transcription</keyword>
<dbReference type="PANTHER" id="PTHR30146:SF154">
    <property type="entry name" value="TRANSCRIPTION REGULATOR, MEMBER OF GALR FAMILY"/>
    <property type="match status" value="1"/>
</dbReference>
<dbReference type="SUPFAM" id="SSF53822">
    <property type="entry name" value="Periplasmic binding protein-like I"/>
    <property type="match status" value="1"/>
</dbReference>
<dbReference type="EMBL" id="CP115668">
    <property type="protein sequence ID" value="WCC79965.1"/>
    <property type="molecule type" value="Genomic_DNA"/>
</dbReference>
<gene>
    <name evidence="6" type="ORF">O6R08_11105</name>
</gene>
<dbReference type="SMART" id="SM00354">
    <property type="entry name" value="HTH_LACI"/>
    <property type="match status" value="1"/>
</dbReference>
<dbReference type="RefSeq" id="WP_271418149.1">
    <property type="nucleotide sequence ID" value="NZ_CP115668.1"/>
</dbReference>
<feature type="compositionally biased region" description="Basic and acidic residues" evidence="4">
    <location>
        <begin position="1"/>
        <end position="16"/>
    </location>
</feature>
<dbReference type="SUPFAM" id="SSF47413">
    <property type="entry name" value="lambda repressor-like DNA-binding domains"/>
    <property type="match status" value="1"/>
</dbReference>
<proteinExistence type="predicted"/>
<feature type="domain" description="HTH lacI-type" evidence="5">
    <location>
        <begin position="22"/>
        <end position="76"/>
    </location>
</feature>
<evidence type="ECO:0000256" key="2">
    <source>
        <dbReference type="ARBA" id="ARBA00023125"/>
    </source>
</evidence>
<dbReference type="Proteomes" id="UP001212097">
    <property type="component" value="Chromosome"/>
</dbReference>
<evidence type="ECO:0000259" key="5">
    <source>
        <dbReference type="PROSITE" id="PS50932"/>
    </source>
</evidence>
<dbReference type="GO" id="GO:0003677">
    <property type="term" value="F:DNA binding"/>
    <property type="evidence" value="ECO:0007669"/>
    <property type="project" value="UniProtKB-KW"/>
</dbReference>
<dbReference type="PROSITE" id="PS50932">
    <property type="entry name" value="HTH_LACI_2"/>
    <property type="match status" value="1"/>
</dbReference>
<accession>A0ABY7QZ30</accession>
<name>A0ABY7QZ30_9ACTN</name>
<reference evidence="6 7" key="1">
    <citation type="submission" date="2023-06" db="EMBL/GenBank/DDBJ databases">
        <title>The Gram-positive Non-spore-bearing Anaerobic Bacilli of Human Feces.</title>
        <authorList>
            <person name="Eggerth A.H."/>
        </authorList>
    </citation>
    <scope>NUCLEOTIDE SEQUENCE [LARGE SCALE GENOMIC DNA]</scope>
    <source>
        <strain evidence="6 7">CBA3108</strain>
    </source>
</reference>
<protein>
    <submittedName>
        <fullName evidence="6">LacI family DNA-binding transcriptional regulator</fullName>
    </submittedName>
</protein>
<keyword evidence="7" id="KW-1185">Reference proteome</keyword>
<dbReference type="PANTHER" id="PTHR30146">
    <property type="entry name" value="LACI-RELATED TRANSCRIPTIONAL REPRESSOR"/>
    <property type="match status" value="1"/>
</dbReference>
<dbReference type="InterPro" id="IPR046335">
    <property type="entry name" value="LacI/GalR-like_sensor"/>
</dbReference>
<keyword evidence="1" id="KW-0805">Transcription regulation</keyword>
<dbReference type="InterPro" id="IPR000843">
    <property type="entry name" value="HTH_LacI"/>
</dbReference>
<organism evidence="6 7">
    <name type="scientific">Cutibacterium equinum</name>
    <dbReference type="NCBI Taxonomy" id="3016342"/>
    <lineage>
        <taxon>Bacteria</taxon>
        <taxon>Bacillati</taxon>
        <taxon>Actinomycetota</taxon>
        <taxon>Actinomycetes</taxon>
        <taxon>Propionibacteriales</taxon>
        <taxon>Propionibacteriaceae</taxon>
        <taxon>Cutibacterium</taxon>
    </lineage>
</organism>